<reference evidence="2 3" key="1">
    <citation type="journal article" date="2019" name="PLoS ONE">
        <title>Comparative genome analysis indicates high evolutionary potential of pathogenicity genes in Colletotrichum tanaceti.</title>
        <authorList>
            <person name="Lelwala R.V."/>
            <person name="Korhonen P.K."/>
            <person name="Young N.D."/>
            <person name="Scott J.B."/>
            <person name="Ades P.A."/>
            <person name="Gasser R.B."/>
            <person name="Taylor P.W.J."/>
        </authorList>
    </citation>
    <scope>NUCLEOTIDE SEQUENCE [LARGE SCALE GENOMIC DNA]</scope>
    <source>
        <strain evidence="2">BRIP57314</strain>
    </source>
</reference>
<feature type="region of interest" description="Disordered" evidence="1">
    <location>
        <begin position="1"/>
        <end position="20"/>
    </location>
</feature>
<name>A0A4U6XER0_9PEZI</name>
<evidence type="ECO:0000313" key="2">
    <source>
        <dbReference type="EMBL" id="TKW53903.1"/>
    </source>
</evidence>
<sequence>MLNRGVVHEDREKHAQEQPVRLAHRAAEGGLGVGHPERLAGVPARGPEPGKAVDGGPVRLGLVLVDRVVVGALLPVKVEGGTLFKDGELVLLVLSFLALGSSSSSSGGGGSSSSSSGSSVAVAFRGGRCVKFLADHRDAVPAARLHLPDITNDNGPRTVVRQPARLALRDDALHPRVEIRMVPLDDPALAEEAEDARRRAKGHEHERQAPILVAVGDGLAAGTSPVDVSDQIRREDGEVGGEALGRDVDVRKVYERR</sequence>
<protein>
    <submittedName>
        <fullName evidence="2">Uncharacterized protein</fullName>
    </submittedName>
</protein>
<proteinExistence type="predicted"/>
<accession>A0A4U6XER0</accession>
<evidence type="ECO:0000313" key="3">
    <source>
        <dbReference type="Proteomes" id="UP000310108"/>
    </source>
</evidence>
<evidence type="ECO:0000256" key="1">
    <source>
        <dbReference type="SAM" id="MobiDB-lite"/>
    </source>
</evidence>
<keyword evidence="3" id="KW-1185">Reference proteome</keyword>
<organism evidence="2 3">
    <name type="scientific">Colletotrichum tanaceti</name>
    <dbReference type="NCBI Taxonomy" id="1306861"/>
    <lineage>
        <taxon>Eukaryota</taxon>
        <taxon>Fungi</taxon>
        <taxon>Dikarya</taxon>
        <taxon>Ascomycota</taxon>
        <taxon>Pezizomycotina</taxon>
        <taxon>Sordariomycetes</taxon>
        <taxon>Hypocreomycetidae</taxon>
        <taxon>Glomerellales</taxon>
        <taxon>Glomerellaceae</taxon>
        <taxon>Colletotrichum</taxon>
        <taxon>Colletotrichum destructivum species complex</taxon>
    </lineage>
</organism>
<gene>
    <name evidence="2" type="ORF">CTA1_8163</name>
</gene>
<feature type="compositionally biased region" description="Basic and acidic residues" evidence="1">
    <location>
        <begin position="1"/>
        <end position="16"/>
    </location>
</feature>
<dbReference type="Proteomes" id="UP000310108">
    <property type="component" value="Unassembled WGS sequence"/>
</dbReference>
<dbReference type="AlphaFoldDB" id="A0A4U6XER0"/>
<comment type="caution">
    <text evidence="2">The sequence shown here is derived from an EMBL/GenBank/DDBJ whole genome shotgun (WGS) entry which is preliminary data.</text>
</comment>
<dbReference type="EMBL" id="PJEX01000163">
    <property type="protein sequence ID" value="TKW53903.1"/>
    <property type="molecule type" value="Genomic_DNA"/>
</dbReference>
<feature type="region of interest" description="Disordered" evidence="1">
    <location>
        <begin position="220"/>
        <end position="245"/>
    </location>
</feature>